<name>A0A9P0LPF2_ACAOB</name>
<dbReference type="OrthoDB" id="6746907at2759"/>
<evidence type="ECO:0000259" key="1">
    <source>
        <dbReference type="Pfam" id="PF21738"/>
    </source>
</evidence>
<dbReference type="InterPro" id="IPR049512">
    <property type="entry name" value="DJR-like_dom"/>
</dbReference>
<keyword evidence="3" id="KW-1185">Reference proteome</keyword>
<accession>A0A9P0LPF2</accession>
<protein>
    <recommendedName>
        <fullName evidence="1">Double jelly roll-like domain-containing protein</fullName>
    </recommendedName>
</protein>
<evidence type="ECO:0000313" key="3">
    <source>
        <dbReference type="Proteomes" id="UP001152888"/>
    </source>
</evidence>
<dbReference type="PANTHER" id="PTHR36159:SF1">
    <property type="entry name" value="RETROVIRUS-RELATED POL POLYPROTEIN FROM TRANSPOSON 412-LIKE PROTEIN"/>
    <property type="match status" value="1"/>
</dbReference>
<evidence type="ECO:0000313" key="2">
    <source>
        <dbReference type="EMBL" id="CAH2000674.1"/>
    </source>
</evidence>
<dbReference type="Proteomes" id="UP001152888">
    <property type="component" value="Unassembled WGS sequence"/>
</dbReference>
<feature type="domain" description="Double jelly roll-like" evidence="1">
    <location>
        <begin position="57"/>
        <end position="111"/>
    </location>
</feature>
<organism evidence="2 3">
    <name type="scientific">Acanthoscelides obtectus</name>
    <name type="common">Bean weevil</name>
    <name type="synonym">Bruchus obtectus</name>
    <dbReference type="NCBI Taxonomy" id="200917"/>
    <lineage>
        <taxon>Eukaryota</taxon>
        <taxon>Metazoa</taxon>
        <taxon>Ecdysozoa</taxon>
        <taxon>Arthropoda</taxon>
        <taxon>Hexapoda</taxon>
        <taxon>Insecta</taxon>
        <taxon>Pterygota</taxon>
        <taxon>Neoptera</taxon>
        <taxon>Endopterygota</taxon>
        <taxon>Coleoptera</taxon>
        <taxon>Polyphaga</taxon>
        <taxon>Cucujiformia</taxon>
        <taxon>Chrysomeloidea</taxon>
        <taxon>Chrysomelidae</taxon>
        <taxon>Bruchinae</taxon>
        <taxon>Bruchini</taxon>
        <taxon>Acanthoscelides</taxon>
    </lineage>
</organism>
<dbReference type="Pfam" id="PF21738">
    <property type="entry name" value="DJR-like_dom"/>
    <property type="match status" value="1"/>
</dbReference>
<dbReference type="EMBL" id="CAKOFQ010007417">
    <property type="protein sequence ID" value="CAH2000674.1"/>
    <property type="molecule type" value="Genomic_DNA"/>
</dbReference>
<comment type="caution">
    <text evidence="2">The sequence shown here is derived from an EMBL/GenBank/DDBJ whole genome shotgun (WGS) entry which is preliminary data.</text>
</comment>
<sequence>MEYHTHQPYINANFDCNDEIRIAIQELDTFTLPSQSYLYLEGTTLTKADGSPAENFKFVNTAFSFLFQEIRYELNGVVVDSVRNVGLTSTLKGYLSYNQNESTKLQNAGWYPKESHFLVTDVQGFKIEHNKYIVKELAGYDGQQICHYVFKPPFALDLLPPDLQEQVGGSSPRFSSVGTSGAGFLGPYLRNPFRRTGVVSMGVLDPVGW</sequence>
<gene>
    <name evidence="2" type="ORF">ACAOBT_LOCUS25717</name>
</gene>
<reference evidence="2" key="1">
    <citation type="submission" date="2022-03" db="EMBL/GenBank/DDBJ databases">
        <authorList>
            <person name="Sayadi A."/>
        </authorList>
    </citation>
    <scope>NUCLEOTIDE SEQUENCE</scope>
</reference>
<proteinExistence type="predicted"/>
<dbReference type="PANTHER" id="PTHR36159">
    <property type="entry name" value="PROTEIN CBG23766"/>
    <property type="match status" value="1"/>
</dbReference>
<dbReference type="AlphaFoldDB" id="A0A9P0LPF2"/>